<dbReference type="Gene3D" id="3.90.1200.10">
    <property type="match status" value="1"/>
</dbReference>
<keyword evidence="4" id="KW-0614">Plasmid</keyword>
<dbReference type="OrthoDB" id="3806873at2"/>
<accession>A0A5B8J0A1</accession>
<dbReference type="SUPFAM" id="SSF56112">
    <property type="entry name" value="Protein kinase-like (PK-like)"/>
    <property type="match status" value="1"/>
</dbReference>
<dbReference type="RefSeq" id="WP_146366027.1">
    <property type="nucleotide sequence ID" value="NZ_CP042262.1"/>
</dbReference>
<gene>
    <name evidence="4" type="ORF">FPZ52_13045</name>
</gene>
<proteinExistence type="predicted"/>
<dbReference type="InterPro" id="IPR002575">
    <property type="entry name" value="Aminoglycoside_PTrfase"/>
</dbReference>
<dbReference type="KEGG" id="lit:FPZ52_13045"/>
<dbReference type="EMBL" id="CP042262">
    <property type="protein sequence ID" value="QDY70611.1"/>
    <property type="molecule type" value="Genomic_DNA"/>
</dbReference>
<feature type="domain" description="Aminoglycoside phosphotransferase" evidence="2">
    <location>
        <begin position="286"/>
        <end position="460"/>
    </location>
</feature>
<feature type="region of interest" description="Disordered" evidence="1">
    <location>
        <begin position="226"/>
        <end position="247"/>
    </location>
</feature>
<feature type="compositionally biased region" description="Polar residues" evidence="1">
    <location>
        <begin position="238"/>
        <end position="247"/>
    </location>
</feature>
<feature type="domain" description="PhoU" evidence="3">
    <location>
        <begin position="121"/>
        <end position="197"/>
    </location>
</feature>
<evidence type="ECO:0000259" key="3">
    <source>
        <dbReference type="Pfam" id="PF01895"/>
    </source>
</evidence>
<dbReference type="Proteomes" id="UP000318483">
    <property type="component" value="Plasmid unnamed1"/>
</dbReference>
<dbReference type="SUPFAM" id="SSF109755">
    <property type="entry name" value="PhoU-like"/>
    <property type="match status" value="1"/>
</dbReference>
<evidence type="ECO:0000313" key="4">
    <source>
        <dbReference type="EMBL" id="QDY70611.1"/>
    </source>
</evidence>
<dbReference type="Gene3D" id="1.20.58.220">
    <property type="entry name" value="Phosphate transport system protein phou homolog 2, domain 2"/>
    <property type="match status" value="1"/>
</dbReference>
<dbReference type="Pfam" id="PF01895">
    <property type="entry name" value="PhoU"/>
    <property type="match status" value="1"/>
</dbReference>
<protein>
    <submittedName>
        <fullName evidence="4">Phosphotransferase</fullName>
    </submittedName>
</protein>
<dbReference type="GO" id="GO:0016740">
    <property type="term" value="F:transferase activity"/>
    <property type="evidence" value="ECO:0007669"/>
    <property type="project" value="UniProtKB-KW"/>
</dbReference>
<dbReference type="InterPro" id="IPR038078">
    <property type="entry name" value="PhoU-like_sf"/>
</dbReference>
<keyword evidence="5" id="KW-1185">Reference proteome</keyword>
<evidence type="ECO:0000259" key="2">
    <source>
        <dbReference type="Pfam" id="PF01636"/>
    </source>
</evidence>
<evidence type="ECO:0000256" key="1">
    <source>
        <dbReference type="SAM" id="MobiDB-lite"/>
    </source>
</evidence>
<organism evidence="4 5">
    <name type="scientific">Qingshengfaniella alkalisoli</name>
    <dbReference type="NCBI Taxonomy" id="2599296"/>
    <lineage>
        <taxon>Bacteria</taxon>
        <taxon>Pseudomonadati</taxon>
        <taxon>Pseudomonadota</taxon>
        <taxon>Alphaproteobacteria</taxon>
        <taxon>Rhodobacterales</taxon>
        <taxon>Paracoccaceae</taxon>
        <taxon>Qingshengfaniella</taxon>
    </lineage>
</organism>
<dbReference type="InterPro" id="IPR011009">
    <property type="entry name" value="Kinase-like_dom_sf"/>
</dbReference>
<dbReference type="Pfam" id="PF01636">
    <property type="entry name" value="APH"/>
    <property type="match status" value="1"/>
</dbReference>
<sequence length="545" mass="61288">MAKPPRVVRENLQFLCAEIDGQLSGARSYFQDPDAGRAQKVILRAGYGDNLRARVQSASQRALSAKGATETSRLLLENMDMVARNLDLISRLARRSLIHAEKVNRTALLRPSVYPKIVKGVATCVADIMPAIASSDSKLALGIGQSKAQLDDFYDQMFRTYTRDMQKSHHTADLANALLAVNEIRRMGDALQSIGEAILSVNIGQSVRFERYFTLRSILSATDTSDDAPDLEPLAETRSGSAISAVQSKDEKGETLNAVFKDGTLKKVREERAGVKSWNSIYPGLAPKILSYEKRGQSAALLIEHLPGQTFEQILLNESDARLQEAQKALSKTLRDIWKSTRTDEPAKMASMDQLAGRMKEVRRIHPDFDPVPVTVGAVELPDFDSLVVEAAKREKALPAPFSVHIHGDFNLDNVIYDHLGRKIRFIDLHRSRYMDYVQDVSVFMVSNYRLQIQDGPVRERIAQVVMDFHATATKFARSQKDQTFEYRLALGLARSFATSTRFTLERSHARRMFVRSRFLLERVLECPQGREGRFKLPIKELFSD</sequence>
<dbReference type="AlphaFoldDB" id="A0A5B8J0A1"/>
<dbReference type="InterPro" id="IPR026022">
    <property type="entry name" value="PhoU_dom"/>
</dbReference>
<name>A0A5B8J0A1_9RHOB</name>
<reference evidence="4 5" key="1">
    <citation type="submission" date="2019-07" db="EMBL/GenBank/DDBJ databases">
        <title>Litoreibacter alkalisoli sp. nov., isolated from saline-alkaline soil.</title>
        <authorList>
            <person name="Wang S."/>
            <person name="Xu L."/>
            <person name="Xing Y.-T."/>
            <person name="Sun J.-Q."/>
        </authorList>
    </citation>
    <scope>NUCLEOTIDE SEQUENCE [LARGE SCALE GENOMIC DNA]</scope>
    <source>
        <strain evidence="4 5">LN3S51</strain>
        <plasmid evidence="4 5">unnamed1</plasmid>
    </source>
</reference>
<keyword evidence="4" id="KW-0808">Transferase</keyword>
<evidence type="ECO:0000313" key="5">
    <source>
        <dbReference type="Proteomes" id="UP000318483"/>
    </source>
</evidence>
<geneLocation type="plasmid" evidence="4 5">
    <name>unnamed1</name>
</geneLocation>